<accession>A0A2G5BJM4</accession>
<evidence type="ECO:0000256" key="1">
    <source>
        <dbReference type="SAM" id="MobiDB-lite"/>
    </source>
</evidence>
<dbReference type="Gene3D" id="3.30.1310.20">
    <property type="entry name" value="PRTase-like"/>
    <property type="match status" value="1"/>
</dbReference>
<organism evidence="3 4">
    <name type="scientific">Coemansia reversa (strain ATCC 12441 / NRRL 1564)</name>
    <dbReference type="NCBI Taxonomy" id="763665"/>
    <lineage>
        <taxon>Eukaryota</taxon>
        <taxon>Fungi</taxon>
        <taxon>Fungi incertae sedis</taxon>
        <taxon>Zoopagomycota</taxon>
        <taxon>Kickxellomycotina</taxon>
        <taxon>Kickxellomycetes</taxon>
        <taxon>Kickxellales</taxon>
        <taxon>Kickxellaceae</taxon>
        <taxon>Coemansia</taxon>
    </lineage>
</organism>
<name>A0A2G5BJM4_COERN</name>
<keyword evidence="4" id="KW-1185">Reference proteome</keyword>
<dbReference type="InterPro" id="IPR029057">
    <property type="entry name" value="PRTase-like"/>
</dbReference>
<dbReference type="Gene3D" id="3.40.50.2020">
    <property type="match status" value="1"/>
</dbReference>
<dbReference type="SUPFAM" id="SSF53271">
    <property type="entry name" value="PRTase-like"/>
    <property type="match status" value="1"/>
</dbReference>
<proteinExistence type="predicted"/>
<feature type="domain" description="Phosphoribosyltransferase" evidence="2">
    <location>
        <begin position="30"/>
        <end position="191"/>
    </location>
</feature>
<feature type="compositionally biased region" description="Low complexity" evidence="1">
    <location>
        <begin position="1"/>
        <end position="25"/>
    </location>
</feature>
<protein>
    <recommendedName>
        <fullName evidence="2">Phosphoribosyltransferase domain-containing protein</fullName>
    </recommendedName>
</protein>
<dbReference type="InterPro" id="IPR000836">
    <property type="entry name" value="PRTase_dom"/>
</dbReference>
<dbReference type="EMBL" id="KZ303487">
    <property type="protein sequence ID" value="PIA19206.1"/>
    <property type="molecule type" value="Genomic_DNA"/>
</dbReference>
<dbReference type="Proteomes" id="UP000242474">
    <property type="component" value="Unassembled WGS sequence"/>
</dbReference>
<feature type="region of interest" description="Disordered" evidence="1">
    <location>
        <begin position="1"/>
        <end position="27"/>
    </location>
</feature>
<dbReference type="OrthoDB" id="5779169at2759"/>
<dbReference type="STRING" id="763665.A0A2G5BJM4"/>
<gene>
    <name evidence="3" type="ORF">COEREDRAFT_5726</name>
</gene>
<feature type="region of interest" description="Disordered" evidence="1">
    <location>
        <begin position="242"/>
        <end position="263"/>
    </location>
</feature>
<evidence type="ECO:0000313" key="3">
    <source>
        <dbReference type="EMBL" id="PIA19206.1"/>
    </source>
</evidence>
<evidence type="ECO:0000313" key="4">
    <source>
        <dbReference type="Proteomes" id="UP000242474"/>
    </source>
</evidence>
<reference evidence="3 4" key="1">
    <citation type="journal article" date="2015" name="Genome Biol. Evol.">
        <title>Phylogenomic analyses indicate that early fungi evolved digesting cell walls of algal ancestors of land plants.</title>
        <authorList>
            <person name="Chang Y."/>
            <person name="Wang S."/>
            <person name="Sekimoto S."/>
            <person name="Aerts A.L."/>
            <person name="Choi C."/>
            <person name="Clum A."/>
            <person name="LaButti K.M."/>
            <person name="Lindquist E.A."/>
            <person name="Yee Ngan C."/>
            <person name="Ohm R.A."/>
            <person name="Salamov A.A."/>
            <person name="Grigoriev I.V."/>
            <person name="Spatafora J.W."/>
            <person name="Berbee M.L."/>
        </authorList>
    </citation>
    <scope>NUCLEOTIDE SEQUENCE [LARGE SCALE GENOMIC DNA]</scope>
    <source>
        <strain evidence="3 4">NRRL 1564</strain>
    </source>
</reference>
<dbReference type="Pfam" id="PF00156">
    <property type="entry name" value="Pribosyltran"/>
    <property type="match status" value="1"/>
</dbReference>
<evidence type="ECO:0000259" key="2">
    <source>
        <dbReference type="Pfam" id="PF00156"/>
    </source>
</evidence>
<sequence length="263" mass="28695">MAITATEAQSQETMEQQQQQRGRQAQFDDRIQAGHQLAQNLCEYAGNSSQVVVVSVSKGGAVVGAVVAAELGVGVQHFYYQVRSIPCPSIPRLSLGSVAGDRSVRIDSMIAHSMGMDEMDASMLRRIAIVDRKLLRDQNAFYLPPPTQRQIDGRTLIIVDDVIEAGDTIREAAMHLRHFFRPRSVVIAAPVCLADLRKLLRRHVDAVVDIVSPLFVGPAARWYAGNTTPSLTEQQLLSRMFPDGSDSVGADDDRSSVDPDIGG</sequence>
<dbReference type="AlphaFoldDB" id="A0A2G5BJM4"/>
<dbReference type="CDD" id="cd06223">
    <property type="entry name" value="PRTases_typeI"/>
    <property type="match status" value="1"/>
</dbReference>